<proteinExistence type="predicted"/>
<feature type="domain" description="Disease resistance R13L4/SHOC-2-like LRR" evidence="6">
    <location>
        <begin position="961"/>
        <end position="1082"/>
    </location>
</feature>
<dbReference type="SUPFAM" id="SSF52058">
    <property type="entry name" value="L domain-like"/>
    <property type="match status" value="1"/>
</dbReference>
<dbReference type="Gene3D" id="3.40.50.300">
    <property type="entry name" value="P-loop containing nucleotide triphosphate hydrolases"/>
    <property type="match status" value="1"/>
</dbReference>
<dbReference type="Pfam" id="PF23598">
    <property type="entry name" value="LRR_14"/>
    <property type="match status" value="1"/>
</dbReference>
<evidence type="ECO:0000256" key="2">
    <source>
        <dbReference type="ARBA" id="ARBA00022737"/>
    </source>
</evidence>
<organism evidence="7 8">
    <name type="scientific">Ceratodon purpureus</name>
    <name type="common">Fire moss</name>
    <name type="synonym">Dicranum purpureum</name>
    <dbReference type="NCBI Taxonomy" id="3225"/>
    <lineage>
        <taxon>Eukaryota</taxon>
        <taxon>Viridiplantae</taxon>
        <taxon>Streptophyta</taxon>
        <taxon>Embryophyta</taxon>
        <taxon>Bryophyta</taxon>
        <taxon>Bryophytina</taxon>
        <taxon>Bryopsida</taxon>
        <taxon>Dicranidae</taxon>
        <taxon>Pseudoditrichales</taxon>
        <taxon>Ditrichaceae</taxon>
        <taxon>Ceratodon</taxon>
    </lineage>
</organism>
<dbReference type="PRINTS" id="PR00364">
    <property type="entry name" value="DISEASERSIST"/>
</dbReference>
<feature type="region of interest" description="Disordered" evidence="4">
    <location>
        <begin position="1"/>
        <end position="185"/>
    </location>
</feature>
<dbReference type="Proteomes" id="UP000822688">
    <property type="component" value="Chromosome 7"/>
</dbReference>
<accession>A0A8T0H853</accession>
<dbReference type="GO" id="GO:0043531">
    <property type="term" value="F:ADP binding"/>
    <property type="evidence" value="ECO:0007669"/>
    <property type="project" value="InterPro"/>
</dbReference>
<dbReference type="PANTHER" id="PTHR48051">
    <property type="match status" value="1"/>
</dbReference>
<feature type="domain" description="NB-ARC" evidence="5">
    <location>
        <begin position="397"/>
        <end position="540"/>
    </location>
</feature>
<dbReference type="SUPFAM" id="SSF52540">
    <property type="entry name" value="P-loop containing nucleoside triphosphate hydrolases"/>
    <property type="match status" value="1"/>
</dbReference>
<feature type="compositionally biased region" description="Polar residues" evidence="4">
    <location>
        <begin position="95"/>
        <end position="135"/>
    </location>
</feature>
<dbReference type="InterPro" id="IPR055414">
    <property type="entry name" value="LRR_R13L4/SHOC2-like"/>
</dbReference>
<dbReference type="InterPro" id="IPR042197">
    <property type="entry name" value="Apaf_helical"/>
</dbReference>
<evidence type="ECO:0000256" key="3">
    <source>
        <dbReference type="SAM" id="Coils"/>
    </source>
</evidence>
<keyword evidence="2" id="KW-0677">Repeat</keyword>
<evidence type="ECO:0008006" key="9">
    <source>
        <dbReference type="Google" id="ProtNLM"/>
    </source>
</evidence>
<dbReference type="InterPro" id="IPR032675">
    <property type="entry name" value="LRR_dom_sf"/>
</dbReference>
<keyword evidence="1" id="KW-0433">Leucine-rich repeat</keyword>
<dbReference type="InterPro" id="IPR027417">
    <property type="entry name" value="P-loop_NTPase"/>
</dbReference>
<evidence type="ECO:0000259" key="5">
    <source>
        <dbReference type="Pfam" id="PF00931"/>
    </source>
</evidence>
<evidence type="ECO:0000313" key="7">
    <source>
        <dbReference type="EMBL" id="KAG0566975.1"/>
    </source>
</evidence>
<dbReference type="GO" id="GO:0005737">
    <property type="term" value="C:cytoplasm"/>
    <property type="evidence" value="ECO:0007669"/>
    <property type="project" value="TreeGrafter"/>
</dbReference>
<evidence type="ECO:0000256" key="1">
    <source>
        <dbReference type="ARBA" id="ARBA00022614"/>
    </source>
</evidence>
<feature type="coiled-coil region" evidence="3">
    <location>
        <begin position="619"/>
        <end position="646"/>
    </location>
</feature>
<dbReference type="EMBL" id="CM026428">
    <property type="protein sequence ID" value="KAG0566975.1"/>
    <property type="molecule type" value="Genomic_DNA"/>
</dbReference>
<gene>
    <name evidence="7" type="ORF">KC19_7G101100</name>
</gene>
<feature type="compositionally biased region" description="Polar residues" evidence="4">
    <location>
        <begin position="1"/>
        <end position="22"/>
    </location>
</feature>
<evidence type="ECO:0000259" key="6">
    <source>
        <dbReference type="Pfam" id="PF23598"/>
    </source>
</evidence>
<sequence>MGKQTEQSPPETTRWGSNQKSTPEAKKLGSDQKSPSETAKLGSNQKSPPEATKLGSNQKSPPDATNLGSNQKSPRSPKSGSRSIHRLDRFESPRGSLSKSNESPRISQGFSNGSANNISPRGTKHASSASKQLDFSSPGSVSSSKNGTQVSPRGTAPRLLLETLNGVGTNSSRRLSQDSPGVKESTAAVDYPCSISTDELRQIEKILQTSSSRLEELYKKVSESKFKDHSEVFESLQWDILKETGYISWFSLAFTLAGFLSSHCTQDQEEILVDVNKWALLKSKSDCILEQLDDLKSHLESDSDIYKLAAGTLIYCCAVVLHSELKSQKCGCFGPRSDAYYKEQIERTTQELKSLQDNLNFATLAAGGNRALLPMSGSPRIIMRRPEQVPSIVGLEPHINQITEYMKKDGVCLIGIYGQSGIGKTTLLNEIVSKVEASEKRLFAYIELNEDLRRLQSSLLLQLGGEKKEFVNTAQGRNAILSQLQKLKLQNKVVRIAIDNLFDVRMVGELFPHSLGKVLSNQSSVLVTCSSLAILGKVDQLCRTAAPAYNYLPYKLPHMSTEHAKALFISYATSEPVKSLSSMNRAFSTYGELAEHFLPFCEGLPMAVKVVGSYFANPANRTEDNWKTLVKRMKQAEEEMETSEDQMFAKLMVIYEKLDPAQKEAFLDIAVFCRYWDWRTVERIVGKHQIDALMDLGLVHAKSRDTESFSGIAHLTRYSEQPWRTDMVMMHDLLYAIACRRTQGKRVHSEDQTHLPDRLLMDTPGMELSQIQGLSLISCKEALQCTMLEKMLNIRTVILHDITIKGFCTKNLTQLKFFYWGKSQVARDVRVPFQMCKLRKLEMIILRASEIDLGMKFPPLLKDLTISGCNNMDELPETIVVLTSLLELHLISCNKLQDLTIGFGSLKSLRRFRLENCLGIRQLPRAIGQLTNLHEMDLSGCTNITTLPAEIGKLVGLQKLNLSRCKCLIRIPVELGSLLKLTSLNLSHCGISTVPSEIGKLEKLEFLVLSGCGRLEKLPKDIGQLSSLLHLNLGSCTSLKELPRDIGKLKSLQKLSLNSCTSLVRLPEELFHIFTLQALDLDYCKLLAHLSSEIRNLKFLQRLSLNCCTRLNRLPLEIASLPALRVLNLVGCTGLKPELPKELRKMTRDNLVKVHRDDDLVILEGPKNPSFKLYSMAYGAT</sequence>
<keyword evidence="3" id="KW-0175">Coiled coil</keyword>
<feature type="compositionally biased region" description="Polar residues" evidence="4">
    <location>
        <begin position="166"/>
        <end position="179"/>
    </location>
</feature>
<comment type="caution">
    <text evidence="7">The sequence shown here is derived from an EMBL/GenBank/DDBJ whole genome shotgun (WGS) entry which is preliminary data.</text>
</comment>
<dbReference type="AlphaFoldDB" id="A0A8T0H853"/>
<feature type="compositionally biased region" description="Low complexity" evidence="4">
    <location>
        <begin position="72"/>
        <end position="82"/>
    </location>
</feature>
<dbReference type="InterPro" id="IPR050216">
    <property type="entry name" value="LRR_domain-containing"/>
</dbReference>
<evidence type="ECO:0000256" key="4">
    <source>
        <dbReference type="SAM" id="MobiDB-lite"/>
    </source>
</evidence>
<reference evidence="7" key="1">
    <citation type="submission" date="2020-06" db="EMBL/GenBank/DDBJ databases">
        <title>WGS assembly of Ceratodon purpureus strain R40.</title>
        <authorList>
            <person name="Carey S.B."/>
            <person name="Jenkins J."/>
            <person name="Shu S."/>
            <person name="Lovell J.T."/>
            <person name="Sreedasyam A."/>
            <person name="Maumus F."/>
            <person name="Tiley G.P."/>
            <person name="Fernandez-Pozo N."/>
            <person name="Barry K."/>
            <person name="Chen C."/>
            <person name="Wang M."/>
            <person name="Lipzen A."/>
            <person name="Daum C."/>
            <person name="Saski C.A."/>
            <person name="Payton A.C."/>
            <person name="Mcbreen J.C."/>
            <person name="Conrad R.E."/>
            <person name="Kollar L.M."/>
            <person name="Olsson S."/>
            <person name="Huttunen S."/>
            <person name="Landis J.B."/>
            <person name="Wickett N.J."/>
            <person name="Johnson M.G."/>
            <person name="Rensing S.A."/>
            <person name="Grimwood J."/>
            <person name="Schmutz J."/>
            <person name="Mcdaniel S.F."/>
        </authorList>
    </citation>
    <scope>NUCLEOTIDE SEQUENCE</scope>
    <source>
        <strain evidence="7">R40</strain>
    </source>
</reference>
<keyword evidence="8" id="KW-1185">Reference proteome</keyword>
<dbReference type="SMART" id="SM00369">
    <property type="entry name" value="LRR_TYP"/>
    <property type="match status" value="4"/>
</dbReference>
<feature type="compositionally biased region" description="Polar residues" evidence="4">
    <location>
        <begin position="31"/>
        <end position="47"/>
    </location>
</feature>
<dbReference type="InterPro" id="IPR003591">
    <property type="entry name" value="Leu-rich_rpt_typical-subtyp"/>
</dbReference>
<dbReference type="PANTHER" id="PTHR48051:SF46">
    <property type="entry name" value="LEUCINE RICH REPEAT-CONTAINING DOMAIN PROTEIN"/>
    <property type="match status" value="1"/>
</dbReference>
<dbReference type="InterPro" id="IPR002182">
    <property type="entry name" value="NB-ARC"/>
</dbReference>
<dbReference type="Gene3D" id="3.80.10.10">
    <property type="entry name" value="Ribonuclease Inhibitor"/>
    <property type="match status" value="3"/>
</dbReference>
<protein>
    <recommendedName>
        <fullName evidence="9">NB-ARC domain-containing protein</fullName>
    </recommendedName>
</protein>
<name>A0A8T0H853_CERPU</name>
<evidence type="ECO:0000313" key="8">
    <source>
        <dbReference type="Proteomes" id="UP000822688"/>
    </source>
</evidence>
<dbReference type="Pfam" id="PF00931">
    <property type="entry name" value="NB-ARC"/>
    <property type="match status" value="1"/>
</dbReference>
<dbReference type="GO" id="GO:0006952">
    <property type="term" value="P:defense response"/>
    <property type="evidence" value="ECO:0007669"/>
    <property type="project" value="UniProtKB-KW"/>
</dbReference>
<dbReference type="Gene3D" id="1.10.8.430">
    <property type="entry name" value="Helical domain of apoptotic protease-activating factors"/>
    <property type="match status" value="1"/>
</dbReference>